<dbReference type="RefSeq" id="WP_113614589.1">
    <property type="nucleotide sequence ID" value="NZ_QFFJ01000001.1"/>
</dbReference>
<keyword evidence="1" id="KW-0472">Membrane</keyword>
<evidence type="ECO:0000313" key="2">
    <source>
        <dbReference type="EMBL" id="RBL91986.1"/>
    </source>
</evidence>
<comment type="caution">
    <text evidence="2">The sequence shown here is derived from an EMBL/GenBank/DDBJ whole genome shotgun (WGS) entry which is preliminary data.</text>
</comment>
<dbReference type="AlphaFoldDB" id="A0A365Y052"/>
<dbReference type="Proteomes" id="UP000253410">
    <property type="component" value="Unassembled WGS sequence"/>
</dbReference>
<dbReference type="EMBL" id="QFFJ01000001">
    <property type="protein sequence ID" value="RBL91986.1"/>
    <property type="molecule type" value="Genomic_DNA"/>
</dbReference>
<keyword evidence="3" id="KW-1185">Reference proteome</keyword>
<organism evidence="2 3">
    <name type="scientific">Chitinophaga flava</name>
    <dbReference type="NCBI Taxonomy" id="2259036"/>
    <lineage>
        <taxon>Bacteria</taxon>
        <taxon>Pseudomonadati</taxon>
        <taxon>Bacteroidota</taxon>
        <taxon>Chitinophagia</taxon>
        <taxon>Chitinophagales</taxon>
        <taxon>Chitinophagaceae</taxon>
        <taxon>Chitinophaga</taxon>
    </lineage>
</organism>
<reference evidence="2 3" key="1">
    <citation type="submission" date="2018-05" db="EMBL/GenBank/DDBJ databases">
        <title>Chitinophaga sp. K3CV102501T nov., isolated from isolated from a monsoon evergreen broad-leaved forest soil.</title>
        <authorList>
            <person name="Lv Y."/>
        </authorList>
    </citation>
    <scope>NUCLEOTIDE SEQUENCE [LARGE SCALE GENOMIC DNA]</scope>
    <source>
        <strain evidence="2 3">GDMCC 1.1325</strain>
    </source>
</reference>
<feature type="transmembrane region" description="Helical" evidence="1">
    <location>
        <begin position="21"/>
        <end position="42"/>
    </location>
</feature>
<keyword evidence="1" id="KW-0812">Transmembrane</keyword>
<evidence type="ECO:0000313" key="3">
    <source>
        <dbReference type="Proteomes" id="UP000253410"/>
    </source>
</evidence>
<name>A0A365Y052_9BACT</name>
<accession>A0A365Y052</accession>
<keyword evidence="1" id="KW-1133">Transmembrane helix</keyword>
<dbReference type="OrthoDB" id="681014at2"/>
<protein>
    <submittedName>
        <fullName evidence="2">Uncharacterized protein</fullName>
    </submittedName>
</protein>
<feature type="transmembrane region" description="Helical" evidence="1">
    <location>
        <begin position="108"/>
        <end position="129"/>
    </location>
</feature>
<proteinExistence type="predicted"/>
<sequence length="137" mass="16115">MKRFYRYIIYRLYEKALKKRSSVPVMDTITPLAGLHMLMFFVLAELFYTFVMHATSPLMEHMSLLIVFVIIDLWVHYKLFYDKNKWNNIMEEFKNESPEERRKGGWCVAGYLIGGSLLCLGLFIIIVSIGTKLHLTP</sequence>
<gene>
    <name evidence="2" type="ORF">DF182_05145</name>
</gene>
<evidence type="ECO:0000256" key="1">
    <source>
        <dbReference type="SAM" id="Phobius"/>
    </source>
</evidence>
<feature type="transmembrane region" description="Helical" evidence="1">
    <location>
        <begin position="62"/>
        <end position="80"/>
    </location>
</feature>